<evidence type="ECO:0000313" key="2">
    <source>
        <dbReference type="EMBL" id="QTA87293.1"/>
    </source>
</evidence>
<reference evidence="2" key="1">
    <citation type="journal article" date="2021" name="Microb. Physiol.">
        <title>Proteogenomic Insights into the Physiology of Marine, Sulfate-Reducing, Filamentous Desulfonema limicola and Desulfonema magnum.</title>
        <authorList>
            <person name="Schnaars V."/>
            <person name="Wohlbrand L."/>
            <person name="Scheve S."/>
            <person name="Hinrichs C."/>
            <person name="Reinhardt R."/>
            <person name="Rabus R."/>
        </authorList>
    </citation>
    <scope>NUCLEOTIDE SEQUENCE</scope>
    <source>
        <strain evidence="2">4be13</strain>
    </source>
</reference>
<keyword evidence="1" id="KW-1133">Transmembrane helix</keyword>
<feature type="transmembrane region" description="Helical" evidence="1">
    <location>
        <begin position="144"/>
        <end position="164"/>
    </location>
</feature>
<dbReference type="RefSeq" id="WP_207682545.1">
    <property type="nucleotide sequence ID" value="NZ_CP061800.1"/>
</dbReference>
<dbReference type="Proteomes" id="UP000663722">
    <property type="component" value="Chromosome"/>
</dbReference>
<keyword evidence="1" id="KW-0812">Transmembrane</keyword>
<evidence type="ECO:0000256" key="1">
    <source>
        <dbReference type="SAM" id="Phobius"/>
    </source>
</evidence>
<dbReference type="EMBL" id="CP061800">
    <property type="protein sequence ID" value="QTA87293.1"/>
    <property type="molecule type" value="Genomic_DNA"/>
</dbReference>
<keyword evidence="1" id="KW-0472">Membrane</keyword>
<evidence type="ECO:0000313" key="3">
    <source>
        <dbReference type="Proteomes" id="UP000663722"/>
    </source>
</evidence>
<dbReference type="KEGG" id="dmm:dnm_033230"/>
<gene>
    <name evidence="2" type="ORF">dnm_033230</name>
</gene>
<feature type="transmembrane region" description="Helical" evidence="1">
    <location>
        <begin position="253"/>
        <end position="276"/>
    </location>
</feature>
<proteinExistence type="predicted"/>
<sequence length="314" mass="34520">MWDKKKKIAASCLAILISVAFYLLSNVNLAGIDSRSDRYFRDLLKKTALSYASVRGINAVVSMIKDSDMSISPTGVGVNIAVGQILDPIDDMTERLSSVLVASIASLGVQKVAMEIGNSVCFKIISFAFPLLLIPLWLNRKYSASVFSLSVKTVSLCLILRFFLPLSAIADDLIYKHFFESQIAEAKVGLALIPSDSSASLGDVGDIQKESGIWEKAKGTYNTVRVKTREFREAFSRIKDNADEITDSLLKLVTAYIALFIFQVIVIPPGVLWILVKLSGKVFDTDFEDKILSRFRPEHDKTEVAPKAEGGIAL</sequence>
<name>A0A975BKW3_9BACT</name>
<protein>
    <submittedName>
        <fullName evidence="2">Uncharacterized protein</fullName>
    </submittedName>
</protein>
<dbReference type="AlphaFoldDB" id="A0A975BKW3"/>
<feature type="transmembrane region" description="Helical" evidence="1">
    <location>
        <begin position="120"/>
        <end position="138"/>
    </location>
</feature>
<organism evidence="2 3">
    <name type="scientific">Desulfonema magnum</name>
    <dbReference type="NCBI Taxonomy" id="45655"/>
    <lineage>
        <taxon>Bacteria</taxon>
        <taxon>Pseudomonadati</taxon>
        <taxon>Thermodesulfobacteriota</taxon>
        <taxon>Desulfobacteria</taxon>
        <taxon>Desulfobacterales</taxon>
        <taxon>Desulfococcaceae</taxon>
        <taxon>Desulfonema</taxon>
    </lineage>
</organism>
<accession>A0A975BKW3</accession>
<keyword evidence="3" id="KW-1185">Reference proteome</keyword>